<keyword evidence="3" id="KW-0186">Copper</keyword>
<evidence type="ECO:0000256" key="6">
    <source>
        <dbReference type="ARBA" id="ARBA00047816"/>
    </source>
</evidence>
<feature type="domain" description="Cytochrome oxidase subunit II copper A binding" evidence="8">
    <location>
        <begin position="66"/>
        <end position="177"/>
    </location>
</feature>
<name>A0A0A1MY52_9BACI</name>
<keyword evidence="7" id="KW-0472">Membrane</keyword>
<dbReference type="EMBL" id="CDGG01000001">
    <property type="protein sequence ID" value="CEI83711.1"/>
    <property type="molecule type" value="Genomic_DNA"/>
</dbReference>
<dbReference type="SUPFAM" id="SSF49503">
    <property type="entry name" value="Cupredoxins"/>
    <property type="match status" value="1"/>
</dbReference>
<organism evidence="9 10">
    <name type="scientific">Oceanobacillus oncorhynchi</name>
    <dbReference type="NCBI Taxonomy" id="545501"/>
    <lineage>
        <taxon>Bacteria</taxon>
        <taxon>Bacillati</taxon>
        <taxon>Bacillota</taxon>
        <taxon>Bacilli</taxon>
        <taxon>Bacillales</taxon>
        <taxon>Bacillaceae</taxon>
        <taxon>Oceanobacillus</taxon>
    </lineage>
</organism>
<evidence type="ECO:0000256" key="1">
    <source>
        <dbReference type="ARBA" id="ARBA00004196"/>
    </source>
</evidence>
<evidence type="ECO:0000256" key="2">
    <source>
        <dbReference type="ARBA" id="ARBA00022723"/>
    </source>
</evidence>
<dbReference type="OrthoDB" id="9773456at2"/>
<keyword evidence="7" id="KW-0812">Transmembrane</keyword>
<dbReference type="PROSITE" id="PS50857">
    <property type="entry name" value="COX2_CUA"/>
    <property type="match status" value="1"/>
</dbReference>
<dbReference type="GO" id="GO:0016020">
    <property type="term" value="C:membrane"/>
    <property type="evidence" value="ECO:0007669"/>
    <property type="project" value="InterPro"/>
</dbReference>
<protein>
    <recommendedName>
        <fullName evidence="5">Cytochrome aa3 subunit 2</fullName>
    </recommendedName>
</protein>
<evidence type="ECO:0000313" key="10">
    <source>
        <dbReference type="Proteomes" id="UP000040453"/>
    </source>
</evidence>
<dbReference type="Gene3D" id="2.60.40.420">
    <property type="entry name" value="Cupredoxins - blue copper proteins"/>
    <property type="match status" value="1"/>
</dbReference>
<feature type="transmembrane region" description="Helical" evidence="7">
    <location>
        <begin position="9"/>
        <end position="32"/>
    </location>
</feature>
<dbReference type="GO" id="GO:0005507">
    <property type="term" value="F:copper ion binding"/>
    <property type="evidence" value="ECO:0007669"/>
    <property type="project" value="InterPro"/>
</dbReference>
<comment type="catalytic activity">
    <reaction evidence="6">
        <text>4 Fe(II)-[cytochrome c] + O2 + 8 H(+)(in) = 4 Fe(III)-[cytochrome c] + 2 H2O + 4 H(+)(out)</text>
        <dbReference type="Rhea" id="RHEA:11436"/>
        <dbReference type="Rhea" id="RHEA-COMP:10350"/>
        <dbReference type="Rhea" id="RHEA-COMP:14399"/>
        <dbReference type="ChEBI" id="CHEBI:15377"/>
        <dbReference type="ChEBI" id="CHEBI:15378"/>
        <dbReference type="ChEBI" id="CHEBI:15379"/>
        <dbReference type="ChEBI" id="CHEBI:29033"/>
        <dbReference type="ChEBI" id="CHEBI:29034"/>
        <dbReference type="EC" id="7.1.1.9"/>
    </reaction>
</comment>
<dbReference type="RefSeq" id="WP_042534081.1">
    <property type="nucleotide sequence ID" value="NZ_CDGG01000001.1"/>
</dbReference>
<dbReference type="PROSITE" id="PS00078">
    <property type="entry name" value="COX2"/>
    <property type="match status" value="1"/>
</dbReference>
<dbReference type="PANTHER" id="PTHR42838:SF2">
    <property type="entry name" value="NITROUS-OXIDE REDUCTASE"/>
    <property type="match status" value="1"/>
</dbReference>
<dbReference type="STRING" id="545501.BN997_03630"/>
<proteinExistence type="predicted"/>
<dbReference type="GO" id="GO:0004129">
    <property type="term" value="F:cytochrome-c oxidase activity"/>
    <property type="evidence" value="ECO:0007669"/>
    <property type="project" value="UniProtKB-EC"/>
</dbReference>
<dbReference type="PANTHER" id="PTHR42838">
    <property type="entry name" value="CYTOCHROME C OXIDASE SUBUNIT II"/>
    <property type="match status" value="1"/>
</dbReference>
<dbReference type="Proteomes" id="UP000040453">
    <property type="component" value="Unassembled WGS sequence"/>
</dbReference>
<evidence type="ECO:0000313" key="9">
    <source>
        <dbReference type="EMBL" id="CEI83711.1"/>
    </source>
</evidence>
<reference evidence="9 10" key="1">
    <citation type="submission" date="2014-11" db="EMBL/GenBank/DDBJ databases">
        <authorList>
            <person name="Urmite Genomes Urmite Genomes"/>
        </authorList>
    </citation>
    <scope>NUCLEOTIDE SEQUENCE [LARGE SCALE GENOMIC DNA]</scope>
    <source>
        <strain evidence="9 10">Oc5</strain>
    </source>
</reference>
<dbReference type="InterPro" id="IPR001505">
    <property type="entry name" value="Copper_CuA"/>
</dbReference>
<accession>A0A0A1MY52</accession>
<sequence length="177" mass="19383">MHLHKYEKIWLIFGGGALVLFLLILGFGAFYLGTHPQSHGATIDPENVETNEAFERENLGLTQVDDDRYIVNIVASTFNYDLGDDEEGNAVSHIEIPKGSTVLFQAVTTDVIHGLNIAGTNVNMMVEPGYISSLEVELNQTGEFTLVCNEYCGVGHHMMFATVEVVDDESGNETAAE</sequence>
<dbReference type="InterPro" id="IPR002429">
    <property type="entry name" value="CcO_II-like_C"/>
</dbReference>
<comment type="subcellular location">
    <subcellularLocation>
        <location evidence="1">Cell envelope</location>
    </subcellularLocation>
</comment>
<keyword evidence="10" id="KW-1185">Reference proteome</keyword>
<dbReference type="InterPro" id="IPR008972">
    <property type="entry name" value="Cupredoxin"/>
</dbReference>
<dbReference type="AlphaFoldDB" id="A0A0A1MY52"/>
<comment type="function">
    <text evidence="4">Subunits I and II form the functional core of the enzyme complex. Electrons originating in cytochrome c are transferred via heme a and Cu(A) to the binuclear center formed by heme a3 and Cu(B).</text>
</comment>
<gene>
    <name evidence="9" type="primary">cbaB</name>
    <name evidence="9" type="ORF">BN997_03630</name>
</gene>
<evidence type="ECO:0000256" key="3">
    <source>
        <dbReference type="ARBA" id="ARBA00023008"/>
    </source>
</evidence>
<keyword evidence="7" id="KW-1133">Transmembrane helix</keyword>
<evidence type="ECO:0000259" key="8">
    <source>
        <dbReference type="PROSITE" id="PS50857"/>
    </source>
</evidence>
<keyword evidence="2" id="KW-0479">Metal-binding</keyword>
<evidence type="ECO:0000256" key="7">
    <source>
        <dbReference type="SAM" id="Phobius"/>
    </source>
</evidence>
<dbReference type="GO" id="GO:0030313">
    <property type="term" value="C:cell envelope"/>
    <property type="evidence" value="ECO:0007669"/>
    <property type="project" value="UniProtKB-SubCell"/>
</dbReference>
<dbReference type="InterPro" id="IPR051403">
    <property type="entry name" value="NosZ/Cyto_c_oxidase_sub2"/>
</dbReference>
<dbReference type="Pfam" id="PF00116">
    <property type="entry name" value="COX2"/>
    <property type="match status" value="1"/>
</dbReference>
<evidence type="ECO:0000256" key="5">
    <source>
        <dbReference type="ARBA" id="ARBA00031399"/>
    </source>
</evidence>
<evidence type="ECO:0000256" key="4">
    <source>
        <dbReference type="ARBA" id="ARBA00024688"/>
    </source>
</evidence>